<feature type="transmembrane region" description="Helical" evidence="7">
    <location>
        <begin position="174"/>
        <end position="195"/>
    </location>
</feature>
<feature type="transmembrane region" description="Helical" evidence="7">
    <location>
        <begin position="121"/>
        <end position="138"/>
    </location>
</feature>
<dbReference type="InterPro" id="IPR000620">
    <property type="entry name" value="EamA_dom"/>
</dbReference>
<reference evidence="9 10" key="1">
    <citation type="submission" date="2019-03" db="EMBL/GenBank/DDBJ databases">
        <title>Genomic Encyclopedia of Type Strains, Phase IV (KMG-IV): sequencing the most valuable type-strain genomes for metagenomic binning, comparative biology and taxonomic classification.</title>
        <authorList>
            <person name="Goeker M."/>
        </authorList>
    </citation>
    <scope>NUCLEOTIDE SEQUENCE [LARGE SCALE GENOMIC DNA]</scope>
    <source>
        <strain evidence="9 10">DSM 29481</strain>
    </source>
</reference>
<accession>A0A4V2VJY6</accession>
<feature type="transmembrane region" description="Helical" evidence="7">
    <location>
        <begin position="95"/>
        <end position="112"/>
    </location>
</feature>
<feature type="transmembrane region" description="Helical" evidence="7">
    <location>
        <begin position="65"/>
        <end position="83"/>
    </location>
</feature>
<evidence type="ECO:0000256" key="4">
    <source>
        <dbReference type="ARBA" id="ARBA00022692"/>
    </source>
</evidence>
<dbReference type="Pfam" id="PF00892">
    <property type="entry name" value="EamA"/>
    <property type="match status" value="2"/>
</dbReference>
<dbReference type="GO" id="GO:0005886">
    <property type="term" value="C:plasma membrane"/>
    <property type="evidence" value="ECO:0007669"/>
    <property type="project" value="UniProtKB-SubCell"/>
</dbReference>
<comment type="similarity">
    <text evidence="2">Belongs to the EamA transporter family.</text>
</comment>
<protein>
    <submittedName>
        <fullName evidence="9">Drug/metabolite transporter (DMT)-like permease</fullName>
    </submittedName>
</protein>
<feature type="transmembrane region" description="Helical" evidence="7">
    <location>
        <begin position="7"/>
        <end position="28"/>
    </location>
</feature>
<dbReference type="EMBL" id="SMBP01000016">
    <property type="protein sequence ID" value="TCU57755.1"/>
    <property type="molecule type" value="Genomic_DNA"/>
</dbReference>
<dbReference type="InterPro" id="IPR037185">
    <property type="entry name" value="EmrE-like"/>
</dbReference>
<keyword evidence="6 7" id="KW-0472">Membrane</keyword>
<feature type="transmembrane region" description="Helical" evidence="7">
    <location>
        <begin position="236"/>
        <end position="256"/>
    </location>
</feature>
<dbReference type="PANTHER" id="PTHR42920:SF5">
    <property type="entry name" value="EAMA DOMAIN-CONTAINING PROTEIN"/>
    <property type="match status" value="1"/>
</dbReference>
<dbReference type="SUPFAM" id="SSF103481">
    <property type="entry name" value="Multidrug resistance efflux transporter EmrE"/>
    <property type="match status" value="2"/>
</dbReference>
<feature type="domain" description="EamA" evidence="8">
    <location>
        <begin position="6"/>
        <end position="135"/>
    </location>
</feature>
<dbReference type="PANTHER" id="PTHR42920">
    <property type="entry name" value="OS03G0707200 PROTEIN-RELATED"/>
    <property type="match status" value="1"/>
</dbReference>
<feature type="transmembrane region" description="Helical" evidence="7">
    <location>
        <begin position="262"/>
        <end position="280"/>
    </location>
</feature>
<evidence type="ECO:0000313" key="10">
    <source>
        <dbReference type="Proteomes" id="UP000295773"/>
    </source>
</evidence>
<comment type="subcellular location">
    <subcellularLocation>
        <location evidence="1">Cell membrane</location>
        <topology evidence="1">Multi-pass membrane protein</topology>
    </subcellularLocation>
</comment>
<keyword evidence="5 7" id="KW-1133">Transmembrane helix</keyword>
<organism evidence="9 10">
    <name type="scientific">Longicatena caecimuris</name>
    <dbReference type="NCBI Taxonomy" id="1796635"/>
    <lineage>
        <taxon>Bacteria</taxon>
        <taxon>Bacillati</taxon>
        <taxon>Bacillota</taxon>
        <taxon>Erysipelotrichia</taxon>
        <taxon>Erysipelotrichales</taxon>
        <taxon>Erysipelotrichaceae</taxon>
        <taxon>Longicatena</taxon>
    </lineage>
</organism>
<feature type="domain" description="EamA" evidence="8">
    <location>
        <begin position="145"/>
        <end position="277"/>
    </location>
</feature>
<evidence type="ECO:0000256" key="7">
    <source>
        <dbReference type="SAM" id="Phobius"/>
    </source>
</evidence>
<dbReference type="Gene3D" id="1.10.3730.20">
    <property type="match status" value="1"/>
</dbReference>
<keyword evidence="3" id="KW-1003">Cell membrane</keyword>
<evidence type="ECO:0000313" key="9">
    <source>
        <dbReference type="EMBL" id="TCU57755.1"/>
    </source>
</evidence>
<keyword evidence="4 7" id="KW-0812">Transmembrane</keyword>
<evidence type="ECO:0000256" key="5">
    <source>
        <dbReference type="ARBA" id="ARBA00022989"/>
    </source>
</evidence>
<name>A0A4V2VJY6_9FIRM</name>
<comment type="caution">
    <text evidence="9">The sequence shown here is derived from an EMBL/GenBank/DDBJ whole genome shotgun (WGS) entry which is preliminary data.</text>
</comment>
<evidence type="ECO:0000256" key="6">
    <source>
        <dbReference type="ARBA" id="ARBA00023136"/>
    </source>
</evidence>
<dbReference type="InterPro" id="IPR051258">
    <property type="entry name" value="Diverse_Substrate_Transporter"/>
</dbReference>
<evidence type="ECO:0000256" key="1">
    <source>
        <dbReference type="ARBA" id="ARBA00004651"/>
    </source>
</evidence>
<dbReference type="Proteomes" id="UP000295773">
    <property type="component" value="Unassembled WGS sequence"/>
</dbReference>
<feature type="transmembrane region" description="Helical" evidence="7">
    <location>
        <begin position="34"/>
        <end position="53"/>
    </location>
</feature>
<dbReference type="RefSeq" id="WP_132225204.1">
    <property type="nucleotide sequence ID" value="NZ_JANKBG010000015.1"/>
</dbReference>
<feature type="transmembrane region" description="Helical" evidence="7">
    <location>
        <begin position="144"/>
        <end position="162"/>
    </location>
</feature>
<proteinExistence type="inferred from homology"/>
<dbReference type="AlphaFoldDB" id="A0A4V2VJY6"/>
<keyword evidence="10" id="KW-1185">Reference proteome</keyword>
<gene>
    <name evidence="9" type="ORF">EDD61_11669</name>
</gene>
<evidence type="ECO:0000256" key="2">
    <source>
        <dbReference type="ARBA" id="ARBA00007362"/>
    </source>
</evidence>
<feature type="transmembrane region" description="Helical" evidence="7">
    <location>
        <begin position="207"/>
        <end position="224"/>
    </location>
</feature>
<evidence type="ECO:0000259" key="8">
    <source>
        <dbReference type="Pfam" id="PF00892"/>
    </source>
</evidence>
<evidence type="ECO:0000256" key="3">
    <source>
        <dbReference type="ARBA" id="ARBA00022475"/>
    </source>
</evidence>
<sequence length="286" mass="31742">MKKQYANLMLVFVTIIWGGGFLATNGALVAISPFYVMMIRFVGAAIFPVCFCWKKLRQLSKDEIRHGIITGVFLFLAFAFQTFGLKYSSPSKNAFLTATNVVFVPYLLWLLFHRRPHKKEIIASLLCVGGIALLTLRVDAFMIGFGDLLSIICALFFALHIIALERYSAHTDAFCMTAMQMVTAGVLSTICALAFEKAPATLGLEALGNVGYLIFISTLLAYLLQTYAQKYTTANTASLILSMEALFASIFSFLILHEMMTLPMLVGACMIFGSVLYMEYKPTKKE</sequence>